<sequence>MQKRMIALAAMAALTASMLMGSLSMAAEENTENIVDTAYGKVQGINHTGDYADVVEFRGIPYAAPPVGDLRWKPPVDPEPWEDVLVCDTYKDIPMQVLGGAEVEPYLSDLYYDGVPKMSEDCLYLNVMTTEDSMNADAKKPVFVWFHGGGLNSCYTFEPEGNGEAFAKNGIVFVSVEQRLGAFGYLSLPQLTEEQGQSGNYGLMDQIKAMQWIKENIANFGGDPENITVGGQSGGTTKAMSMEASPMMDVEVDRLILESGLKYTSPFATQEEAENQGVAYLQDLGLDGEISLEELRNMDAAELLDNTSASYPQSMNQDGLYVTYADIKDAVEAGVFDNVSILSGTNMGEGSYPQVTNAEDFYAAYKEQLGDLYDKYDFENLVKVTDISACDTSRELGTYGLGTNISRSLMVNRLFGKMMAERTGGNTKNYSYVFSQVTPESITDIGTDRSAASQWAWHTSEMWYAFDSMREGVPEVRQWRDWDYELAEKMNQYWSNFIKTGDPNGEGLAEWPVADENMGYIDFGAGIAVHNEELCELEQLMAEFTSNQFGLPWGEED</sequence>
<organism evidence="5 6">
    <name type="scientific">Candidatus Limivivens merdigallinarum</name>
    <dbReference type="NCBI Taxonomy" id="2840859"/>
    <lineage>
        <taxon>Bacteria</taxon>
        <taxon>Bacillati</taxon>
        <taxon>Bacillota</taxon>
        <taxon>Clostridia</taxon>
        <taxon>Lachnospirales</taxon>
        <taxon>Lachnospiraceae</taxon>
        <taxon>Lachnospiraceae incertae sedis</taxon>
        <taxon>Candidatus Limivivens</taxon>
    </lineage>
</organism>
<dbReference type="Proteomes" id="UP000886886">
    <property type="component" value="Unassembled WGS sequence"/>
</dbReference>
<feature type="domain" description="Carboxylesterase type B" evidence="4">
    <location>
        <begin position="32"/>
        <end position="525"/>
    </location>
</feature>
<evidence type="ECO:0000313" key="6">
    <source>
        <dbReference type="Proteomes" id="UP000886886"/>
    </source>
</evidence>
<proteinExistence type="inferred from homology"/>
<name>A0A9D1D0U8_9FIRM</name>
<dbReference type="AlphaFoldDB" id="A0A9D1D0U8"/>
<feature type="signal peptide" evidence="3">
    <location>
        <begin position="1"/>
        <end position="26"/>
    </location>
</feature>
<evidence type="ECO:0000256" key="3">
    <source>
        <dbReference type="RuleBase" id="RU361235"/>
    </source>
</evidence>
<comment type="caution">
    <text evidence="5">The sequence shown here is derived from an EMBL/GenBank/DDBJ whole genome shotgun (WGS) entry which is preliminary data.</text>
</comment>
<accession>A0A9D1D0U8</accession>
<evidence type="ECO:0000256" key="1">
    <source>
        <dbReference type="ARBA" id="ARBA00005964"/>
    </source>
</evidence>
<evidence type="ECO:0000256" key="2">
    <source>
        <dbReference type="ARBA" id="ARBA00022801"/>
    </source>
</evidence>
<dbReference type="Gene3D" id="3.40.50.1820">
    <property type="entry name" value="alpha/beta hydrolase"/>
    <property type="match status" value="1"/>
</dbReference>
<reference evidence="5" key="1">
    <citation type="submission" date="2020-10" db="EMBL/GenBank/DDBJ databases">
        <authorList>
            <person name="Gilroy R."/>
        </authorList>
    </citation>
    <scope>NUCLEOTIDE SEQUENCE</scope>
    <source>
        <strain evidence="5">ChiSjej3B21-11622</strain>
    </source>
</reference>
<dbReference type="InterPro" id="IPR050309">
    <property type="entry name" value="Type-B_Carboxylest/Lipase"/>
</dbReference>
<dbReference type="EMBL" id="DVFT01000125">
    <property type="protein sequence ID" value="HIQ96560.1"/>
    <property type="molecule type" value="Genomic_DNA"/>
</dbReference>
<dbReference type="PROSITE" id="PS00122">
    <property type="entry name" value="CARBOXYLESTERASE_B_1"/>
    <property type="match status" value="1"/>
</dbReference>
<dbReference type="InterPro" id="IPR019826">
    <property type="entry name" value="Carboxylesterase_B_AS"/>
</dbReference>
<comment type="similarity">
    <text evidence="1 3">Belongs to the type-B carboxylesterase/lipase family.</text>
</comment>
<dbReference type="GO" id="GO:0016787">
    <property type="term" value="F:hydrolase activity"/>
    <property type="evidence" value="ECO:0007669"/>
    <property type="project" value="UniProtKB-KW"/>
</dbReference>
<dbReference type="SUPFAM" id="SSF53474">
    <property type="entry name" value="alpha/beta-Hydrolases"/>
    <property type="match status" value="1"/>
</dbReference>
<feature type="chain" id="PRO_5039750832" description="Carboxylic ester hydrolase" evidence="3">
    <location>
        <begin position="27"/>
        <end position="557"/>
    </location>
</feature>
<protein>
    <recommendedName>
        <fullName evidence="3">Carboxylic ester hydrolase</fullName>
        <ecNumber evidence="3">3.1.1.-</ecNumber>
    </recommendedName>
</protein>
<dbReference type="InterPro" id="IPR029058">
    <property type="entry name" value="AB_hydrolase_fold"/>
</dbReference>
<keyword evidence="3" id="KW-0732">Signal</keyword>
<dbReference type="InterPro" id="IPR002018">
    <property type="entry name" value="CarbesteraseB"/>
</dbReference>
<dbReference type="PANTHER" id="PTHR11559">
    <property type="entry name" value="CARBOXYLESTERASE"/>
    <property type="match status" value="1"/>
</dbReference>
<dbReference type="EC" id="3.1.1.-" evidence="3"/>
<evidence type="ECO:0000313" key="5">
    <source>
        <dbReference type="EMBL" id="HIQ96560.1"/>
    </source>
</evidence>
<dbReference type="Pfam" id="PF00135">
    <property type="entry name" value="COesterase"/>
    <property type="match status" value="1"/>
</dbReference>
<keyword evidence="2 3" id="KW-0378">Hydrolase</keyword>
<gene>
    <name evidence="5" type="ORF">IAB26_08355</name>
</gene>
<reference evidence="5" key="2">
    <citation type="journal article" date="2021" name="PeerJ">
        <title>Extensive microbial diversity within the chicken gut microbiome revealed by metagenomics and culture.</title>
        <authorList>
            <person name="Gilroy R."/>
            <person name="Ravi A."/>
            <person name="Getino M."/>
            <person name="Pursley I."/>
            <person name="Horton D.L."/>
            <person name="Alikhan N.F."/>
            <person name="Baker D."/>
            <person name="Gharbi K."/>
            <person name="Hall N."/>
            <person name="Watson M."/>
            <person name="Adriaenssens E.M."/>
            <person name="Foster-Nyarko E."/>
            <person name="Jarju S."/>
            <person name="Secka A."/>
            <person name="Antonio M."/>
            <person name="Oren A."/>
            <person name="Chaudhuri R.R."/>
            <person name="La Ragione R."/>
            <person name="Hildebrand F."/>
            <person name="Pallen M.J."/>
        </authorList>
    </citation>
    <scope>NUCLEOTIDE SEQUENCE</scope>
    <source>
        <strain evidence="5">ChiSjej3B21-11622</strain>
    </source>
</reference>
<evidence type="ECO:0000259" key="4">
    <source>
        <dbReference type="Pfam" id="PF00135"/>
    </source>
</evidence>